<evidence type="ECO:0000313" key="2">
    <source>
        <dbReference type="EMBL" id="KAJ1131302.1"/>
    </source>
</evidence>
<protein>
    <submittedName>
        <fullName evidence="2">Uncharacterized protein</fullName>
    </submittedName>
</protein>
<gene>
    <name evidence="2" type="ORF">NDU88_009640</name>
</gene>
<feature type="compositionally biased region" description="Basic and acidic residues" evidence="1">
    <location>
        <begin position="110"/>
        <end position="151"/>
    </location>
</feature>
<feature type="region of interest" description="Disordered" evidence="1">
    <location>
        <begin position="51"/>
        <end position="188"/>
    </location>
</feature>
<dbReference type="Proteomes" id="UP001066276">
    <property type="component" value="Chromosome 7"/>
</dbReference>
<accession>A0AAV7PVJ6</accession>
<evidence type="ECO:0000256" key="1">
    <source>
        <dbReference type="SAM" id="MobiDB-lite"/>
    </source>
</evidence>
<dbReference type="AlphaFoldDB" id="A0AAV7PVJ6"/>
<reference evidence="2" key="1">
    <citation type="journal article" date="2022" name="bioRxiv">
        <title>Sequencing and chromosome-scale assembly of the giantPleurodeles waltlgenome.</title>
        <authorList>
            <person name="Brown T."/>
            <person name="Elewa A."/>
            <person name="Iarovenko S."/>
            <person name="Subramanian E."/>
            <person name="Araus A.J."/>
            <person name="Petzold A."/>
            <person name="Susuki M."/>
            <person name="Suzuki K.-i.T."/>
            <person name="Hayashi T."/>
            <person name="Toyoda A."/>
            <person name="Oliveira C."/>
            <person name="Osipova E."/>
            <person name="Leigh N.D."/>
            <person name="Simon A."/>
            <person name="Yun M.H."/>
        </authorList>
    </citation>
    <scope>NUCLEOTIDE SEQUENCE</scope>
    <source>
        <strain evidence="2">20211129_DDA</strain>
        <tissue evidence="2">Liver</tissue>
    </source>
</reference>
<feature type="compositionally biased region" description="Basic and acidic residues" evidence="1">
    <location>
        <begin position="84"/>
        <end position="96"/>
    </location>
</feature>
<comment type="caution">
    <text evidence="2">The sequence shown here is derived from an EMBL/GenBank/DDBJ whole genome shotgun (WGS) entry which is preliminary data.</text>
</comment>
<organism evidence="2 3">
    <name type="scientific">Pleurodeles waltl</name>
    <name type="common">Iberian ribbed newt</name>
    <dbReference type="NCBI Taxonomy" id="8319"/>
    <lineage>
        <taxon>Eukaryota</taxon>
        <taxon>Metazoa</taxon>
        <taxon>Chordata</taxon>
        <taxon>Craniata</taxon>
        <taxon>Vertebrata</taxon>
        <taxon>Euteleostomi</taxon>
        <taxon>Amphibia</taxon>
        <taxon>Batrachia</taxon>
        <taxon>Caudata</taxon>
        <taxon>Salamandroidea</taxon>
        <taxon>Salamandridae</taxon>
        <taxon>Pleurodelinae</taxon>
        <taxon>Pleurodeles</taxon>
    </lineage>
</organism>
<evidence type="ECO:0000313" key="3">
    <source>
        <dbReference type="Proteomes" id="UP001066276"/>
    </source>
</evidence>
<feature type="compositionally biased region" description="Basic residues" evidence="1">
    <location>
        <begin position="97"/>
        <end position="109"/>
    </location>
</feature>
<sequence length="188" mass="22539">MILRSKKYLSLPIPNTYLRLLQRNPWRPICGTKGNENQRKQQPWPQLLLFRTRPGLRKTQKKKREDEQRAIKTGMSEECGSQKVEMKEKPKTPGERSKKKKWTRQKKKRKEEQENKEGKSKDEKTMKEERSENEKQKRGERHQDKKQMARAERRKKTRGEKNGSKQRPGTLTEKPRHCHGSGEPWLLW</sequence>
<keyword evidence="3" id="KW-1185">Reference proteome</keyword>
<name>A0AAV7PVJ6_PLEWA</name>
<proteinExistence type="predicted"/>
<dbReference type="EMBL" id="JANPWB010000011">
    <property type="protein sequence ID" value="KAJ1131302.1"/>
    <property type="molecule type" value="Genomic_DNA"/>
</dbReference>